<organism evidence="1 2">
    <name type="scientific">Delftia acidovorans</name>
    <name type="common">Pseudomonas acidovorans</name>
    <name type="synonym">Comamonas acidovorans</name>
    <dbReference type="NCBI Taxonomy" id="80866"/>
    <lineage>
        <taxon>Bacteria</taxon>
        <taxon>Pseudomonadati</taxon>
        <taxon>Pseudomonadota</taxon>
        <taxon>Betaproteobacteria</taxon>
        <taxon>Burkholderiales</taxon>
        <taxon>Comamonadaceae</taxon>
        <taxon>Delftia</taxon>
    </lineage>
</organism>
<gene>
    <name evidence="1" type="ORF">I6G66_01090</name>
</gene>
<reference evidence="1 2" key="1">
    <citation type="submission" date="2020-12" db="EMBL/GenBank/DDBJ databases">
        <title>FDA dAtabase for Regulatory Grade micrObial Sequences (FDA-ARGOS): Supporting development and validation of Infectious Disease Dx tests.</title>
        <authorList>
            <person name="Sproer C."/>
            <person name="Gronow S."/>
            <person name="Severitt S."/>
            <person name="Schroder I."/>
            <person name="Tallon L."/>
            <person name="Sadzewicz L."/>
            <person name="Zhao X."/>
            <person name="Boylan J."/>
            <person name="Ott S."/>
            <person name="Bowen H."/>
            <person name="Vavikolanu K."/>
            <person name="Mehta A."/>
            <person name="Aluvathingal J."/>
            <person name="Nadendla S."/>
            <person name="Lowell S."/>
            <person name="Myers T."/>
            <person name="Yan Y."/>
            <person name="Sichtig H."/>
        </authorList>
    </citation>
    <scope>NUCLEOTIDE SEQUENCE [LARGE SCALE GENOMIC DNA]</scope>
    <source>
        <strain evidence="1 2">FDAARGOS_909</strain>
    </source>
</reference>
<sequence length="138" mass="15410">MKSNIVDLKNSYPFMFTEGMSQSEIQKLVDVYHGLVSSQYQEFLKFSGGAVIGAYPLYGGSSVELMDAHFNTVSKVTNKYEDDGIIEKGRFLVISETHAGEPICLNMDGSVVEFSHDGFQDKSWEDFNGFIKWCADAP</sequence>
<dbReference type="EMBL" id="CP065668">
    <property type="protein sequence ID" value="QPS08689.1"/>
    <property type="molecule type" value="Genomic_DNA"/>
</dbReference>
<accession>A0A7T2S4B8</accession>
<dbReference type="InterPro" id="IPR037883">
    <property type="entry name" value="Knr4/Smi1-like_sf"/>
</dbReference>
<protein>
    <submittedName>
        <fullName evidence="1">SMI1/KNR4 family protein</fullName>
    </submittedName>
</protein>
<name>A0A7T2S4B8_DELAC</name>
<dbReference type="Gene3D" id="3.40.1580.10">
    <property type="entry name" value="SMI1/KNR4-like"/>
    <property type="match status" value="1"/>
</dbReference>
<dbReference type="Pfam" id="PF14567">
    <property type="entry name" value="SUKH_5"/>
    <property type="match status" value="1"/>
</dbReference>
<proteinExistence type="predicted"/>
<dbReference type="RefSeq" id="WP_197955922.1">
    <property type="nucleotide sequence ID" value="NZ_CP065668.1"/>
</dbReference>
<dbReference type="SUPFAM" id="SSF160631">
    <property type="entry name" value="SMI1/KNR4-like"/>
    <property type="match status" value="1"/>
</dbReference>
<dbReference type="Proteomes" id="UP000594778">
    <property type="component" value="Chromosome"/>
</dbReference>
<evidence type="ECO:0000313" key="1">
    <source>
        <dbReference type="EMBL" id="QPS08689.1"/>
    </source>
</evidence>
<dbReference type="AlphaFoldDB" id="A0A7T2S4B8"/>
<evidence type="ECO:0000313" key="2">
    <source>
        <dbReference type="Proteomes" id="UP000594778"/>
    </source>
</evidence>